<sequence>MVLLDTDKRVLNRRATIANVREFFEKEWPTIRAQARVSWAGTKSPVISGMPRASMVGNANDDKFSAHAQATKWVDGVIQACQGMTQLHRHFLELRYFKDMEWLDIEALTDYSTRRGEQIINEAFVMFAYGFIDTYDFRVWR</sequence>
<dbReference type="RefSeq" id="WP_150190908.1">
    <property type="nucleotide sequence ID" value="NZ_JAANXN010000004.1"/>
</dbReference>
<dbReference type="Proteomes" id="UP001215461">
    <property type="component" value="Unassembled WGS sequence"/>
</dbReference>
<reference evidence="1 2" key="1">
    <citation type="submission" date="2020-03" db="EMBL/GenBank/DDBJ databases">
        <title>Comparative genomics of Weissella paramesenteroides.</title>
        <authorList>
            <person name="Kant R."/>
            <person name="Takala T."/>
            <person name="Saris P."/>
        </authorList>
    </citation>
    <scope>NUCLEOTIDE SEQUENCE [LARGE SCALE GENOMIC DNA]</scope>
    <source>
        <strain evidence="1 2">SJ27-4</strain>
    </source>
</reference>
<accession>A0ABD4XHU0</accession>
<dbReference type="EMBL" id="JAANXN010000004">
    <property type="protein sequence ID" value="MDF8370746.1"/>
    <property type="molecule type" value="Genomic_DNA"/>
</dbReference>
<evidence type="ECO:0000313" key="1">
    <source>
        <dbReference type="EMBL" id="MDF8370746.1"/>
    </source>
</evidence>
<evidence type="ECO:0000313" key="2">
    <source>
        <dbReference type="Proteomes" id="UP001215461"/>
    </source>
</evidence>
<proteinExistence type="predicted"/>
<name>A0ABD4XHU0_WEIPA</name>
<protein>
    <submittedName>
        <fullName evidence="1">ArpU family transcriptional regulator</fullName>
    </submittedName>
</protein>
<gene>
    <name evidence="1" type="ORF">G9403_03590</name>
</gene>
<comment type="caution">
    <text evidence="1">The sequence shown here is derived from an EMBL/GenBank/DDBJ whole genome shotgun (WGS) entry which is preliminary data.</text>
</comment>
<organism evidence="1 2">
    <name type="scientific">Weissella paramesenteroides</name>
    <name type="common">Leuconostoc paramesenteroides</name>
    <dbReference type="NCBI Taxonomy" id="1249"/>
    <lineage>
        <taxon>Bacteria</taxon>
        <taxon>Bacillati</taxon>
        <taxon>Bacillota</taxon>
        <taxon>Bacilli</taxon>
        <taxon>Lactobacillales</taxon>
        <taxon>Lactobacillaceae</taxon>
        <taxon>Weissella</taxon>
    </lineage>
</organism>
<dbReference type="AlphaFoldDB" id="A0ABD4XHU0"/>